<dbReference type="InterPro" id="IPR045628">
    <property type="entry name" value="Lhr_WH_dom"/>
</dbReference>
<evidence type="ECO:0000259" key="3">
    <source>
        <dbReference type="PROSITE" id="PS51192"/>
    </source>
</evidence>
<evidence type="ECO:0000259" key="4">
    <source>
        <dbReference type="PROSITE" id="PS51194"/>
    </source>
</evidence>
<dbReference type="PROSITE" id="PS51194">
    <property type="entry name" value="HELICASE_CTER"/>
    <property type="match status" value="1"/>
</dbReference>
<feature type="domain" description="Helicase ATP-binding" evidence="3">
    <location>
        <begin position="42"/>
        <end position="219"/>
    </location>
</feature>
<dbReference type="Pfam" id="PF19306">
    <property type="entry name" value="WHD_Lhr"/>
    <property type="match status" value="1"/>
</dbReference>
<dbReference type="SMART" id="SM00487">
    <property type="entry name" value="DEXDc"/>
    <property type="match status" value="1"/>
</dbReference>
<name>A0ABM8IX84_9CREN</name>
<dbReference type="InterPro" id="IPR001650">
    <property type="entry name" value="Helicase_C-like"/>
</dbReference>
<evidence type="ECO:0000313" key="5">
    <source>
        <dbReference type="EMBL" id="BES82137.1"/>
    </source>
</evidence>
<dbReference type="EMBL" id="AP028907">
    <property type="protein sequence ID" value="BES82137.1"/>
    <property type="molecule type" value="Genomic_DNA"/>
</dbReference>
<evidence type="ECO:0000313" key="6">
    <source>
        <dbReference type="Proteomes" id="UP001341135"/>
    </source>
</evidence>
<dbReference type="Pfam" id="PF00271">
    <property type="entry name" value="Helicase_C"/>
    <property type="match status" value="1"/>
</dbReference>
<proteinExistence type="predicted"/>
<dbReference type="Gene3D" id="3.40.50.300">
    <property type="entry name" value="P-loop containing nucleotide triphosphate hydrolases"/>
    <property type="match status" value="2"/>
</dbReference>
<dbReference type="GO" id="GO:0004386">
    <property type="term" value="F:helicase activity"/>
    <property type="evidence" value="ECO:0007669"/>
    <property type="project" value="UniProtKB-KW"/>
</dbReference>
<keyword evidence="5" id="KW-0378">Hydrolase</keyword>
<dbReference type="PANTHER" id="PTHR47962">
    <property type="entry name" value="ATP-DEPENDENT HELICASE LHR-RELATED-RELATED"/>
    <property type="match status" value="1"/>
</dbReference>
<keyword evidence="5" id="KW-0347">Helicase</keyword>
<keyword evidence="6" id="KW-1185">Reference proteome</keyword>
<dbReference type="PANTHER" id="PTHR47962:SF5">
    <property type="entry name" value="ATP-DEPENDENT HELICASE LHR-RELATED"/>
    <property type="match status" value="1"/>
</dbReference>
<gene>
    <name evidence="5" type="ORF">PABY_17040</name>
</gene>
<sequence>MVGMSVKTAEVSSSLELLHEKVRELVRQRGWEKLTEIQEKAIKPIMEGHNVVIVAPTGYGKTEAALLPVLSMMLKEDIEPVTVLYITPLRALINDIYERINWWASQLGFIVARKHGDVPHSERARRLRKAPHILVTTPESLEIDLDWASKFRNFYRNLRWVIVDEVHEIISTKRGVQLAVLLERFRKLAGDFQLIMISATIGEPSLTGKTFVGSSKRPLSIITVEKRKELEIVVDYVDAPSTEFWKRAAQKLLNHMEPLTLVFVNSKHVAERLHSEIEKMGIDGVVVHHASVFGEERRRIEKMAKEGKLKMIIATKTLELGIDIGSVKRVILFRPAGKVASLVQRLGRSGHSIGGKINGIIIATDELELLEAIAEARLAIKGRVEVPELPVKPLDMAARAIIGMALSGMYTVDDAYEILRNVYYFRGLSREEFDQLVKYLVENKMIKINEDGKISSGAQFYRIWRFDAGDSRFSWWVHNFSEFFTTMGEKKTYVVKTADGKTIGELDSDYVIRMLRIGHVIRLAGRNWQVINIDEHVNKVVVTESQGETTAVPFWKGQGPIASRLVLSELEQIIHEVHRGSLDLPEGLILSGDARKALSRLIEEIKKYRYPAPSRDSIIVERMPDELVFVTLAPEKVLRTLAYLVMLEAYRNSSDVYTRISHYGFSLPVNALDFDPIEFLTSMDREEFMKRVWEAASRSPFFVEVAHNIQLVFGITRKLRKSDTLVYEEVIRQTLQEYFDPESAWALLEGLRKGRVKLKINHGRTSIYARIVAKEIPERPWISDVDELIAETLKGMAFTAEELVEALGLPLNLIEAKLRDMRKPSSQYRVFSFIDVDTGEQRWALVEDAAEIVRSEEFSSSFEPPVKDSLYMLLVKNETGSLIHAIVRLGDVIEKPDQVIKQIPFNEIYELKVVPLTGYYEGQPPKYQYVPRDIAPYLVLNAATLIQKIQMNNPIF</sequence>
<keyword evidence="2" id="KW-0067">ATP-binding</keyword>
<dbReference type="InterPro" id="IPR011545">
    <property type="entry name" value="DEAD/DEAH_box_helicase_dom"/>
</dbReference>
<dbReference type="InterPro" id="IPR027417">
    <property type="entry name" value="P-loop_NTPase"/>
</dbReference>
<keyword evidence="1" id="KW-0547">Nucleotide-binding</keyword>
<evidence type="ECO:0000256" key="1">
    <source>
        <dbReference type="ARBA" id="ARBA00022741"/>
    </source>
</evidence>
<feature type="domain" description="Helicase C-terminal" evidence="4">
    <location>
        <begin position="251"/>
        <end position="397"/>
    </location>
</feature>
<dbReference type="SUPFAM" id="SSF52540">
    <property type="entry name" value="P-loop containing nucleoside triphosphate hydrolases"/>
    <property type="match status" value="1"/>
</dbReference>
<dbReference type="Pfam" id="PF00270">
    <property type="entry name" value="DEAD"/>
    <property type="match status" value="1"/>
</dbReference>
<dbReference type="Proteomes" id="UP001341135">
    <property type="component" value="Chromosome"/>
</dbReference>
<organism evidence="5 6">
    <name type="scientific">Pyrodictium abyssi</name>
    <dbReference type="NCBI Taxonomy" id="54256"/>
    <lineage>
        <taxon>Archaea</taxon>
        <taxon>Thermoproteota</taxon>
        <taxon>Thermoprotei</taxon>
        <taxon>Desulfurococcales</taxon>
        <taxon>Pyrodictiaceae</taxon>
        <taxon>Pyrodictium</taxon>
    </lineage>
</organism>
<protein>
    <submittedName>
        <fullName evidence="5">DEAD/DEAH box helicase</fullName>
    </submittedName>
</protein>
<dbReference type="SMART" id="SM00490">
    <property type="entry name" value="HELICc"/>
    <property type="match status" value="1"/>
</dbReference>
<evidence type="ECO:0000256" key="2">
    <source>
        <dbReference type="ARBA" id="ARBA00022840"/>
    </source>
</evidence>
<dbReference type="InterPro" id="IPR014001">
    <property type="entry name" value="Helicase_ATP-bd"/>
</dbReference>
<reference evidence="5 6" key="1">
    <citation type="submission" date="2023-09" db="EMBL/GenBank/DDBJ databases">
        <title>Pyrofollis japonicus gen. nov. sp. nov., a novel member of the family Pyrodictiaceae isolated from the Iheya North hydrothermal field.</title>
        <authorList>
            <person name="Miyazaki U."/>
            <person name="Sanari M."/>
            <person name="Tame A."/>
            <person name="Kitajima M."/>
            <person name="Okamoto A."/>
            <person name="Sawayama S."/>
            <person name="Miyazaki J."/>
            <person name="Takai K."/>
            <person name="Nakagawa S."/>
        </authorList>
    </citation>
    <scope>NUCLEOTIDE SEQUENCE [LARGE SCALE GENOMIC DNA]</scope>
    <source>
        <strain evidence="5 6">AV2</strain>
    </source>
</reference>
<dbReference type="InterPro" id="IPR052511">
    <property type="entry name" value="ATP-dep_Helicase"/>
</dbReference>
<dbReference type="PROSITE" id="PS51192">
    <property type="entry name" value="HELICASE_ATP_BIND_1"/>
    <property type="match status" value="1"/>
</dbReference>
<accession>A0ABM8IX84</accession>